<evidence type="ECO:0000313" key="1">
    <source>
        <dbReference type="EMBL" id="KAG8066404.1"/>
    </source>
</evidence>
<dbReference type="Pfam" id="PF25557">
    <property type="entry name" value="GAUT_1"/>
    <property type="match status" value="1"/>
</dbReference>
<dbReference type="OrthoDB" id="906111at2759"/>
<evidence type="ECO:0000313" key="2">
    <source>
        <dbReference type="Proteomes" id="UP000729402"/>
    </source>
</evidence>
<dbReference type="EMBL" id="JAAALK010000285">
    <property type="protein sequence ID" value="KAG8066404.1"/>
    <property type="molecule type" value="Genomic_DNA"/>
</dbReference>
<name>A0A8J5SJG1_ZIZPA</name>
<organism evidence="1 2">
    <name type="scientific">Zizania palustris</name>
    <name type="common">Northern wild rice</name>
    <dbReference type="NCBI Taxonomy" id="103762"/>
    <lineage>
        <taxon>Eukaryota</taxon>
        <taxon>Viridiplantae</taxon>
        <taxon>Streptophyta</taxon>
        <taxon>Embryophyta</taxon>
        <taxon>Tracheophyta</taxon>
        <taxon>Spermatophyta</taxon>
        <taxon>Magnoliopsida</taxon>
        <taxon>Liliopsida</taxon>
        <taxon>Poales</taxon>
        <taxon>Poaceae</taxon>
        <taxon>BOP clade</taxon>
        <taxon>Oryzoideae</taxon>
        <taxon>Oryzeae</taxon>
        <taxon>Zizaniinae</taxon>
        <taxon>Zizania</taxon>
    </lineage>
</organism>
<accession>A0A8J5SJG1</accession>
<protein>
    <submittedName>
        <fullName evidence="1">Uncharacterized protein</fullName>
    </submittedName>
</protein>
<dbReference type="AlphaFoldDB" id="A0A8J5SJG1"/>
<reference evidence="1" key="1">
    <citation type="journal article" date="2021" name="bioRxiv">
        <title>Whole Genome Assembly and Annotation of Northern Wild Rice, Zizania palustris L., Supports a Whole Genome Duplication in the Zizania Genus.</title>
        <authorList>
            <person name="Haas M."/>
            <person name="Kono T."/>
            <person name="Macchietto M."/>
            <person name="Millas R."/>
            <person name="McGilp L."/>
            <person name="Shao M."/>
            <person name="Duquette J."/>
            <person name="Hirsch C.N."/>
            <person name="Kimball J."/>
        </authorList>
    </citation>
    <scope>NUCLEOTIDE SEQUENCE</scope>
    <source>
        <tissue evidence="1">Fresh leaf tissue</tissue>
    </source>
</reference>
<comment type="caution">
    <text evidence="1">The sequence shown here is derived from an EMBL/GenBank/DDBJ whole genome shotgun (WGS) entry which is preliminary data.</text>
</comment>
<dbReference type="Proteomes" id="UP000729402">
    <property type="component" value="Unassembled WGS sequence"/>
</dbReference>
<keyword evidence="2" id="KW-1185">Reference proteome</keyword>
<gene>
    <name evidence="1" type="ORF">GUJ93_ZPchr0004g39103</name>
</gene>
<sequence length="145" mass="16292">MRRRPFLDQRRPSFRRRWQQRPLWVRLALSLLLALVCLLLLLALRGSPDPDSAPLSTETSRSAATSSPLLRQRSYLDGITDALNMTDEMLNAHSFSSQLMDQISLAKTYVVVAKEANNLQFAAELSSQIRWAQSILAHAAAMVAQ</sequence>
<proteinExistence type="predicted"/>
<reference evidence="1" key="2">
    <citation type="submission" date="2021-02" db="EMBL/GenBank/DDBJ databases">
        <authorList>
            <person name="Kimball J.A."/>
            <person name="Haas M.W."/>
            <person name="Macchietto M."/>
            <person name="Kono T."/>
            <person name="Duquette J."/>
            <person name="Shao M."/>
        </authorList>
    </citation>
    <scope>NUCLEOTIDE SEQUENCE</scope>
    <source>
        <tissue evidence="1">Fresh leaf tissue</tissue>
    </source>
</reference>